<keyword evidence="3" id="KW-1185">Reference proteome</keyword>
<dbReference type="InterPro" id="IPR029058">
    <property type="entry name" value="AB_hydrolase_fold"/>
</dbReference>
<dbReference type="InterPro" id="IPR000073">
    <property type="entry name" value="AB_hydrolase_1"/>
</dbReference>
<dbReference type="PANTHER" id="PTHR43689">
    <property type="entry name" value="HYDROLASE"/>
    <property type="match status" value="1"/>
</dbReference>
<organism evidence="2 3">
    <name type="scientific">Undibacterium curvum</name>
    <dbReference type="NCBI Taxonomy" id="2762294"/>
    <lineage>
        <taxon>Bacteria</taxon>
        <taxon>Pseudomonadati</taxon>
        <taxon>Pseudomonadota</taxon>
        <taxon>Betaproteobacteria</taxon>
        <taxon>Burkholderiales</taxon>
        <taxon>Oxalobacteraceae</taxon>
        <taxon>Undibacterium</taxon>
    </lineage>
</organism>
<evidence type="ECO:0000313" key="3">
    <source>
        <dbReference type="Proteomes" id="UP000654304"/>
    </source>
</evidence>
<dbReference type="RefSeq" id="WP_186903840.1">
    <property type="nucleotide sequence ID" value="NZ_JACOGD010000005.1"/>
</dbReference>
<dbReference type="SUPFAM" id="SSF53474">
    <property type="entry name" value="alpha/beta-Hydrolases"/>
    <property type="match status" value="1"/>
</dbReference>
<comment type="caution">
    <text evidence="2">The sequence shown here is derived from an EMBL/GenBank/DDBJ whole genome shotgun (WGS) entry which is preliminary data.</text>
</comment>
<dbReference type="Gene3D" id="3.40.50.1820">
    <property type="entry name" value="alpha/beta hydrolase"/>
    <property type="match status" value="1"/>
</dbReference>
<proteinExistence type="predicted"/>
<dbReference type="Proteomes" id="UP000654304">
    <property type="component" value="Unassembled WGS sequence"/>
</dbReference>
<reference evidence="2 3" key="1">
    <citation type="submission" date="2020-08" db="EMBL/GenBank/DDBJ databases">
        <title>Novel species isolated from subtropical streams in China.</title>
        <authorList>
            <person name="Lu H."/>
        </authorList>
    </citation>
    <scope>NUCLEOTIDE SEQUENCE [LARGE SCALE GENOMIC DNA]</scope>
    <source>
        <strain evidence="2 3">CY22W</strain>
    </source>
</reference>
<dbReference type="Pfam" id="PF00561">
    <property type="entry name" value="Abhydrolase_1"/>
    <property type="match status" value="1"/>
</dbReference>
<feature type="domain" description="AB hydrolase-1" evidence="1">
    <location>
        <begin position="57"/>
        <end position="217"/>
    </location>
</feature>
<sequence>MTATSLPLVLIPGFMCDGRLWHAVQPALSTISPLILCEPLQGDSIEAMAQQLLPQLPEQCHLIAFSMGGYVARHLAAIAPQRVRSLSLLNTSARASSVEEVQRNQQQIRMLLTFPYRGQTRTALQRAVHPAHPEREALLDLLQTMSLDLGVERFRQQLSVIRADGHAELAALRCPLLLLASRNDQMRTLQETYNMQAAAPHAVCHILDDCGHMSVLEQAERVSQLLLDFLTRSSTAAPTSARQ</sequence>
<gene>
    <name evidence="2" type="ORF">H8K43_10765</name>
</gene>
<accession>A0ABR7A681</accession>
<dbReference type="EMBL" id="JACOGD010000005">
    <property type="protein sequence ID" value="MBC3932157.1"/>
    <property type="molecule type" value="Genomic_DNA"/>
</dbReference>
<dbReference type="PANTHER" id="PTHR43689:SF8">
    <property type="entry name" value="ALPHA_BETA-HYDROLASES SUPERFAMILY PROTEIN"/>
    <property type="match status" value="1"/>
</dbReference>
<evidence type="ECO:0000313" key="2">
    <source>
        <dbReference type="EMBL" id="MBC3932157.1"/>
    </source>
</evidence>
<protein>
    <submittedName>
        <fullName evidence="2">Alpha/beta fold hydrolase</fullName>
    </submittedName>
</protein>
<evidence type="ECO:0000259" key="1">
    <source>
        <dbReference type="Pfam" id="PF00561"/>
    </source>
</evidence>
<dbReference type="GO" id="GO:0016787">
    <property type="term" value="F:hydrolase activity"/>
    <property type="evidence" value="ECO:0007669"/>
    <property type="project" value="UniProtKB-KW"/>
</dbReference>
<name>A0ABR7A681_9BURK</name>
<keyword evidence="2" id="KW-0378">Hydrolase</keyword>